<name>A0A518K234_9BACT</name>
<keyword evidence="2" id="KW-0812">Transmembrane</keyword>
<feature type="transmembrane region" description="Helical" evidence="2">
    <location>
        <begin position="47"/>
        <end position="66"/>
    </location>
</feature>
<keyword evidence="2" id="KW-0472">Membrane</keyword>
<evidence type="ECO:0000313" key="4">
    <source>
        <dbReference type="Proteomes" id="UP000316426"/>
    </source>
</evidence>
<evidence type="ECO:0000256" key="2">
    <source>
        <dbReference type="SAM" id="Phobius"/>
    </source>
</evidence>
<dbReference type="AlphaFoldDB" id="A0A518K234"/>
<dbReference type="RefSeq" id="WP_145105152.1">
    <property type="nucleotide sequence ID" value="NZ_CP036349.1"/>
</dbReference>
<dbReference type="EMBL" id="CP036349">
    <property type="protein sequence ID" value="QDV71871.1"/>
    <property type="molecule type" value="Genomic_DNA"/>
</dbReference>
<feature type="transmembrane region" description="Helical" evidence="2">
    <location>
        <begin position="18"/>
        <end position="41"/>
    </location>
</feature>
<feature type="compositionally biased region" description="Low complexity" evidence="1">
    <location>
        <begin position="85"/>
        <end position="108"/>
    </location>
</feature>
<keyword evidence="4" id="KW-1185">Reference proteome</keyword>
<reference evidence="3 4" key="1">
    <citation type="submission" date="2019-02" db="EMBL/GenBank/DDBJ databases">
        <title>Deep-cultivation of Planctomycetes and their phenomic and genomic characterization uncovers novel biology.</title>
        <authorList>
            <person name="Wiegand S."/>
            <person name="Jogler M."/>
            <person name="Boedeker C."/>
            <person name="Pinto D."/>
            <person name="Vollmers J."/>
            <person name="Rivas-Marin E."/>
            <person name="Kohn T."/>
            <person name="Peeters S.H."/>
            <person name="Heuer A."/>
            <person name="Rast P."/>
            <person name="Oberbeckmann S."/>
            <person name="Bunk B."/>
            <person name="Jeske O."/>
            <person name="Meyerdierks A."/>
            <person name="Storesund J.E."/>
            <person name="Kallscheuer N."/>
            <person name="Luecker S."/>
            <person name="Lage O.M."/>
            <person name="Pohl T."/>
            <person name="Merkel B.J."/>
            <person name="Hornburger P."/>
            <person name="Mueller R.-W."/>
            <person name="Bruemmer F."/>
            <person name="Labrenz M."/>
            <person name="Spormann A.M."/>
            <person name="Op den Camp H."/>
            <person name="Overmann J."/>
            <person name="Amann R."/>
            <person name="Jetten M.S.M."/>
            <person name="Mascher T."/>
            <person name="Medema M.H."/>
            <person name="Devos D.P."/>
            <person name="Kaster A.-K."/>
            <person name="Ovreas L."/>
            <person name="Rohde M."/>
            <person name="Galperin M.Y."/>
            <person name="Jogler C."/>
        </authorList>
    </citation>
    <scope>NUCLEOTIDE SEQUENCE [LARGE SCALE GENOMIC DNA]</scope>
    <source>
        <strain evidence="3 4">Spa11</strain>
    </source>
</reference>
<organism evidence="3 4">
    <name type="scientific">Botrimarina mediterranea</name>
    <dbReference type="NCBI Taxonomy" id="2528022"/>
    <lineage>
        <taxon>Bacteria</taxon>
        <taxon>Pseudomonadati</taxon>
        <taxon>Planctomycetota</taxon>
        <taxon>Planctomycetia</taxon>
        <taxon>Pirellulales</taxon>
        <taxon>Lacipirellulaceae</taxon>
        <taxon>Botrimarina</taxon>
    </lineage>
</organism>
<feature type="region of interest" description="Disordered" evidence="1">
    <location>
        <begin position="75"/>
        <end position="108"/>
    </location>
</feature>
<dbReference type="KEGG" id="bmei:Spa11_00400"/>
<evidence type="ECO:0000256" key="1">
    <source>
        <dbReference type="SAM" id="MobiDB-lite"/>
    </source>
</evidence>
<accession>A0A518K234</accession>
<proteinExistence type="predicted"/>
<dbReference type="Proteomes" id="UP000316426">
    <property type="component" value="Chromosome"/>
</dbReference>
<sequence length="108" mass="11066">MNEFLDEFATLSGPQLAVVAKIGAAAMLVGILGGGLIASMWGRLLRASAGLALLIAIGGGLIYLLVQSREERSVTLRPLPPPPNAAAAPVAPASEEAPPSRAAGPWWK</sequence>
<protein>
    <submittedName>
        <fullName evidence="3">Uncharacterized protein</fullName>
    </submittedName>
</protein>
<gene>
    <name evidence="3" type="ORF">Spa11_00400</name>
</gene>
<keyword evidence="2" id="KW-1133">Transmembrane helix</keyword>
<evidence type="ECO:0000313" key="3">
    <source>
        <dbReference type="EMBL" id="QDV71871.1"/>
    </source>
</evidence>